<reference evidence="1 2" key="1">
    <citation type="submission" date="2021-06" db="EMBL/GenBank/DDBJ databases">
        <authorList>
            <person name="Palmer J.M."/>
        </authorList>
    </citation>
    <scope>NUCLEOTIDE SEQUENCE [LARGE SCALE GENOMIC DNA]</scope>
    <source>
        <strain evidence="1 2">AS_MEX2019</strain>
        <tissue evidence="1">Muscle</tissue>
    </source>
</reference>
<protein>
    <submittedName>
        <fullName evidence="1">Uncharacterized protein</fullName>
    </submittedName>
</protein>
<gene>
    <name evidence="1" type="ORF">AMECASPLE_033276</name>
</gene>
<evidence type="ECO:0000313" key="1">
    <source>
        <dbReference type="EMBL" id="MEQ2305025.1"/>
    </source>
</evidence>
<organism evidence="1 2">
    <name type="scientific">Ameca splendens</name>
    <dbReference type="NCBI Taxonomy" id="208324"/>
    <lineage>
        <taxon>Eukaryota</taxon>
        <taxon>Metazoa</taxon>
        <taxon>Chordata</taxon>
        <taxon>Craniata</taxon>
        <taxon>Vertebrata</taxon>
        <taxon>Euteleostomi</taxon>
        <taxon>Actinopterygii</taxon>
        <taxon>Neopterygii</taxon>
        <taxon>Teleostei</taxon>
        <taxon>Neoteleostei</taxon>
        <taxon>Acanthomorphata</taxon>
        <taxon>Ovalentaria</taxon>
        <taxon>Atherinomorphae</taxon>
        <taxon>Cyprinodontiformes</taxon>
        <taxon>Goodeidae</taxon>
        <taxon>Ameca</taxon>
    </lineage>
</organism>
<comment type="caution">
    <text evidence="1">The sequence shown here is derived from an EMBL/GenBank/DDBJ whole genome shotgun (WGS) entry which is preliminary data.</text>
</comment>
<name>A0ABV0ZGI4_9TELE</name>
<sequence>MLLAGDLLPGEFVPSWCGVGGSVVGVVLGGVCPVAPVGGGWGSVARGLYLAVGALCGGGRMQRGCLEQCCVWNLHYVDMTLSVFQGFSSPVGVCPCGVGRGFMAFGAGACVQ</sequence>
<proteinExistence type="predicted"/>
<dbReference type="EMBL" id="JAHRIP010060912">
    <property type="protein sequence ID" value="MEQ2305025.1"/>
    <property type="molecule type" value="Genomic_DNA"/>
</dbReference>
<evidence type="ECO:0000313" key="2">
    <source>
        <dbReference type="Proteomes" id="UP001469553"/>
    </source>
</evidence>
<dbReference type="Proteomes" id="UP001469553">
    <property type="component" value="Unassembled WGS sequence"/>
</dbReference>
<keyword evidence="2" id="KW-1185">Reference proteome</keyword>
<accession>A0ABV0ZGI4</accession>